<comment type="caution">
    <text evidence="4">The sequence shown here is derived from an EMBL/GenBank/DDBJ whole genome shotgun (WGS) entry which is preliminary data.</text>
</comment>
<feature type="transmembrane region" description="Helical" evidence="2">
    <location>
        <begin position="107"/>
        <end position="125"/>
    </location>
</feature>
<dbReference type="PANTHER" id="PTHR22911">
    <property type="entry name" value="ACYL-MALONYL CONDENSING ENZYME-RELATED"/>
    <property type="match status" value="1"/>
</dbReference>
<evidence type="ECO:0000259" key="3">
    <source>
        <dbReference type="Pfam" id="PF00892"/>
    </source>
</evidence>
<feature type="transmembrane region" description="Helical" evidence="2">
    <location>
        <begin position="192"/>
        <end position="211"/>
    </location>
</feature>
<dbReference type="SUPFAM" id="SSF103481">
    <property type="entry name" value="Multidrug resistance efflux transporter EmrE"/>
    <property type="match status" value="2"/>
</dbReference>
<gene>
    <name evidence="4" type="ORF">R1sor_001565</name>
</gene>
<feature type="domain" description="EamA" evidence="3">
    <location>
        <begin position="42"/>
        <end position="177"/>
    </location>
</feature>
<keyword evidence="5" id="KW-1185">Reference proteome</keyword>
<keyword evidence="2" id="KW-0812">Transmembrane</keyword>
<dbReference type="Pfam" id="PF00892">
    <property type="entry name" value="EamA"/>
    <property type="match status" value="2"/>
</dbReference>
<dbReference type="PANTHER" id="PTHR22911:SF76">
    <property type="entry name" value="EAMA DOMAIN-CONTAINING PROTEIN"/>
    <property type="match status" value="1"/>
</dbReference>
<dbReference type="Proteomes" id="UP001633002">
    <property type="component" value="Unassembled WGS sequence"/>
</dbReference>
<feature type="transmembrane region" description="Helical" evidence="2">
    <location>
        <begin position="39"/>
        <end position="58"/>
    </location>
</feature>
<reference evidence="4 5" key="1">
    <citation type="submission" date="2024-09" db="EMBL/GenBank/DDBJ databases">
        <title>Chromosome-scale assembly of Riccia sorocarpa.</title>
        <authorList>
            <person name="Paukszto L."/>
        </authorList>
    </citation>
    <scope>NUCLEOTIDE SEQUENCE [LARGE SCALE GENOMIC DNA]</scope>
    <source>
        <strain evidence="4">LP-2024</strain>
        <tissue evidence="4">Aerial parts of the thallus</tissue>
    </source>
</reference>
<name>A0ABD3GX66_9MARC</name>
<feature type="transmembrane region" description="Helical" evidence="2">
    <location>
        <begin position="162"/>
        <end position="180"/>
    </location>
</feature>
<dbReference type="EMBL" id="JBJQOH010000006">
    <property type="protein sequence ID" value="KAL3683543.1"/>
    <property type="molecule type" value="Genomic_DNA"/>
</dbReference>
<evidence type="ECO:0000256" key="2">
    <source>
        <dbReference type="SAM" id="Phobius"/>
    </source>
</evidence>
<evidence type="ECO:0000313" key="4">
    <source>
        <dbReference type="EMBL" id="KAL3683543.1"/>
    </source>
</evidence>
<accession>A0ABD3GX66</accession>
<feature type="transmembrane region" description="Helical" evidence="2">
    <location>
        <begin position="137"/>
        <end position="155"/>
    </location>
</feature>
<feature type="transmembrane region" description="Helical" evidence="2">
    <location>
        <begin position="78"/>
        <end position="95"/>
    </location>
</feature>
<feature type="transmembrane region" description="Helical" evidence="2">
    <location>
        <begin position="218"/>
        <end position="237"/>
    </location>
</feature>
<evidence type="ECO:0000313" key="5">
    <source>
        <dbReference type="Proteomes" id="UP001633002"/>
    </source>
</evidence>
<feature type="domain" description="EamA" evidence="3">
    <location>
        <begin position="197"/>
        <end position="292"/>
    </location>
</feature>
<comment type="similarity">
    <text evidence="1">Belongs to the drug/metabolite transporter (DMT) superfamily. Plant drug/metabolite exporter (P-DME) (TC 2.A.7.4) family.</text>
</comment>
<keyword evidence="2" id="KW-0472">Membrane</keyword>
<dbReference type="InterPro" id="IPR037185">
    <property type="entry name" value="EmrE-like"/>
</dbReference>
<feature type="transmembrane region" description="Helical" evidence="2">
    <location>
        <begin position="243"/>
        <end position="268"/>
    </location>
</feature>
<sequence length="336" mass="36207">MATSTTEGNYYTKLTDGGKDDHDGAAAAEEKTVAGTPTFVWALLALAVLIGSSAGTITKKLETDHAAVVSVAGWRFQVTAMVLLPCFLFQWLHMTSEARAKLFLKKNVVNIFLSAFGLAAYFALWDWSMLHTSLTHAMFLSFTTPLYVAFATVLTGGTLQKLETVGVVLGIIGSLVLAAGGMNSKRGSETTLVGDLVAFLAAGGFALYFTASHSCRKFFLWTIFLGTGVGFLVYALYNICLAYTSSLVVSMVLILSPLCASITGWLVGLNEKPNLYTWVGGAVVMVAMIITSLAKAGNEVNKEDTADKDDVESRVVIHERLEGKEALLQDWEQNRT</sequence>
<dbReference type="AlphaFoldDB" id="A0ABD3GX66"/>
<evidence type="ECO:0000256" key="1">
    <source>
        <dbReference type="ARBA" id="ARBA00007635"/>
    </source>
</evidence>
<dbReference type="InterPro" id="IPR000620">
    <property type="entry name" value="EamA_dom"/>
</dbReference>
<organism evidence="4 5">
    <name type="scientific">Riccia sorocarpa</name>
    <dbReference type="NCBI Taxonomy" id="122646"/>
    <lineage>
        <taxon>Eukaryota</taxon>
        <taxon>Viridiplantae</taxon>
        <taxon>Streptophyta</taxon>
        <taxon>Embryophyta</taxon>
        <taxon>Marchantiophyta</taxon>
        <taxon>Marchantiopsida</taxon>
        <taxon>Marchantiidae</taxon>
        <taxon>Marchantiales</taxon>
        <taxon>Ricciaceae</taxon>
        <taxon>Riccia</taxon>
    </lineage>
</organism>
<proteinExistence type="inferred from homology"/>
<feature type="transmembrane region" description="Helical" evidence="2">
    <location>
        <begin position="275"/>
        <end position="294"/>
    </location>
</feature>
<keyword evidence="2" id="KW-1133">Transmembrane helix</keyword>
<protein>
    <recommendedName>
        <fullName evidence="3">EamA domain-containing protein</fullName>
    </recommendedName>
</protein>